<evidence type="ECO:0000256" key="2">
    <source>
        <dbReference type="SAM" id="MobiDB-lite"/>
    </source>
</evidence>
<protein>
    <submittedName>
        <fullName evidence="4 5">Uncharacterized protein LOC104612275 isoform X1</fullName>
    </submittedName>
</protein>
<dbReference type="PANTHER" id="PTHR13211:SF0">
    <property type="entry name" value="TELOMERASE CAJAL BODY PROTEIN 1"/>
    <property type="match status" value="1"/>
</dbReference>
<feature type="repeat" description="WD" evidence="1">
    <location>
        <begin position="50"/>
        <end position="83"/>
    </location>
</feature>
<keyword evidence="3" id="KW-1185">Reference proteome</keyword>
<dbReference type="KEGG" id="nnu:104612275"/>
<dbReference type="STRING" id="4432.A0A1U8BLS8"/>
<dbReference type="InterPro" id="IPR036322">
    <property type="entry name" value="WD40_repeat_dom_sf"/>
</dbReference>
<dbReference type="Gene3D" id="2.130.10.10">
    <property type="entry name" value="YVTN repeat-like/Quinoprotein amine dehydrogenase"/>
    <property type="match status" value="2"/>
</dbReference>
<dbReference type="AlphaFoldDB" id="A0A1U8BLS8"/>
<keyword evidence="1" id="KW-0853">WD repeat</keyword>
<dbReference type="PROSITE" id="PS50082">
    <property type="entry name" value="WD_REPEATS_2"/>
    <property type="match status" value="1"/>
</dbReference>
<dbReference type="GeneID" id="104612275"/>
<reference evidence="4 5" key="1">
    <citation type="submission" date="2025-04" db="UniProtKB">
        <authorList>
            <consortium name="RefSeq"/>
        </authorList>
    </citation>
    <scope>IDENTIFICATION</scope>
</reference>
<dbReference type="eggNOG" id="KOG2919">
    <property type="taxonomic scope" value="Eukaryota"/>
</dbReference>
<dbReference type="SUPFAM" id="SSF50978">
    <property type="entry name" value="WD40 repeat-like"/>
    <property type="match status" value="1"/>
</dbReference>
<evidence type="ECO:0000313" key="5">
    <source>
        <dbReference type="RefSeq" id="XP_010277940.1"/>
    </source>
</evidence>
<dbReference type="OrthoDB" id="239865at2759"/>
<dbReference type="InterPro" id="IPR015943">
    <property type="entry name" value="WD40/YVTN_repeat-like_dom_sf"/>
</dbReference>
<dbReference type="Proteomes" id="UP000189703">
    <property type="component" value="Unplaced"/>
</dbReference>
<sequence length="456" mass="51360">MGEEEQMQPALENEATAETTDGGDVFSWPVLRFDIPPKRVCHLYQQFRKASNPNNFLKGVKWSPDGSCFLTSSEDNTLRVFNLPDNVDGSHVDACISKADEERGVLTVPKKSYGQDNISKQLSRVNWQSKLTNNFKIHTLQMLLLVKESLCMTIVGIPTCLFQIQLPVYLQVAPVTILFISGMPLLASCVAHTGLMMPWMRSLLPFQLLSTPLELNCLLDTTDLLEYLTYIALVEILNSIPHLKEIKMGREVLFQQLPFALLILGCLQQVLTARLLQSIVKIIWNFYISCMAKKVGLHMFNSQKMETIYILEVERILIYTAGIYAIHLMLCTSYTDHQSKQTSGYYLISSPVVIILVQDGQVHIYDLQTGQWVASFQAAYDTVNGFSFHPFLPIAASSSGHRRFGMPDSCDNDLNLIGDENCVSIWSFATMTENAANGNWGDTNTQSEHEDLRQHS</sequence>
<proteinExistence type="predicted"/>
<dbReference type="InterPro" id="IPR001680">
    <property type="entry name" value="WD40_rpt"/>
</dbReference>
<gene>
    <name evidence="4 5" type="primary">LOC104612275</name>
</gene>
<evidence type="ECO:0000313" key="4">
    <source>
        <dbReference type="RefSeq" id="XP_010277939.1"/>
    </source>
</evidence>
<feature type="region of interest" description="Disordered" evidence="2">
    <location>
        <begin position="1"/>
        <end position="22"/>
    </location>
</feature>
<dbReference type="RefSeq" id="XP_010277939.1">
    <property type="nucleotide sequence ID" value="XM_010279637.2"/>
</dbReference>
<evidence type="ECO:0000313" key="3">
    <source>
        <dbReference type="Proteomes" id="UP000189703"/>
    </source>
</evidence>
<accession>A0A1U8BLS8</accession>
<name>A0A1U8BLS8_NELNU</name>
<dbReference type="InterPro" id="IPR051150">
    <property type="entry name" value="SWT21/TCAB1_mRNA_Telomere"/>
</dbReference>
<dbReference type="PANTHER" id="PTHR13211">
    <property type="entry name" value="TELOMERASE CAJAL BODY PROTEIN 1"/>
    <property type="match status" value="1"/>
</dbReference>
<dbReference type="SMART" id="SM00320">
    <property type="entry name" value="WD40"/>
    <property type="match status" value="2"/>
</dbReference>
<organism evidence="3 4">
    <name type="scientific">Nelumbo nucifera</name>
    <name type="common">Sacred lotus</name>
    <dbReference type="NCBI Taxonomy" id="4432"/>
    <lineage>
        <taxon>Eukaryota</taxon>
        <taxon>Viridiplantae</taxon>
        <taxon>Streptophyta</taxon>
        <taxon>Embryophyta</taxon>
        <taxon>Tracheophyta</taxon>
        <taxon>Spermatophyta</taxon>
        <taxon>Magnoliopsida</taxon>
        <taxon>Proteales</taxon>
        <taxon>Nelumbonaceae</taxon>
        <taxon>Nelumbo</taxon>
    </lineage>
</organism>
<dbReference type="RefSeq" id="XP_010277940.1">
    <property type="nucleotide sequence ID" value="XM_010279638.2"/>
</dbReference>
<feature type="region of interest" description="Disordered" evidence="2">
    <location>
        <begin position="437"/>
        <end position="456"/>
    </location>
</feature>
<evidence type="ECO:0000256" key="1">
    <source>
        <dbReference type="PROSITE-ProRule" id="PRU00221"/>
    </source>
</evidence>
<feature type="compositionally biased region" description="Polar residues" evidence="2">
    <location>
        <begin position="437"/>
        <end position="446"/>
    </location>
</feature>
<feature type="compositionally biased region" description="Basic and acidic residues" evidence="2">
    <location>
        <begin position="447"/>
        <end position="456"/>
    </location>
</feature>